<dbReference type="InterPro" id="IPR001590">
    <property type="entry name" value="Peptidase_M12B"/>
</dbReference>
<dbReference type="SUPFAM" id="SSF55486">
    <property type="entry name" value="Metalloproteases ('zincins'), catalytic domain"/>
    <property type="match status" value="1"/>
</dbReference>
<dbReference type="Gene3D" id="3.40.390.10">
    <property type="entry name" value="Collagenase (Catalytic Domain)"/>
    <property type="match status" value="1"/>
</dbReference>
<feature type="binding site" evidence="1">
    <location>
        <position position="174"/>
    </location>
    <ligand>
        <name>Zn(2+)</name>
        <dbReference type="ChEBI" id="CHEBI:29105"/>
        <note>catalytic</note>
    </ligand>
</feature>
<dbReference type="AlphaFoldDB" id="A0AAF3EE93"/>
<keyword evidence="1" id="KW-0479">Metal-binding</keyword>
<feature type="transmembrane region" description="Helical" evidence="3">
    <location>
        <begin position="273"/>
        <end position="293"/>
    </location>
</feature>
<dbReference type="InterPro" id="IPR036436">
    <property type="entry name" value="Disintegrin_dom_sf"/>
</dbReference>
<keyword evidence="3" id="KW-0472">Membrane</keyword>
<keyword evidence="1" id="KW-0862">Zinc</keyword>
<dbReference type="PANTHER" id="PTHR11905:SF238">
    <property type="entry name" value="PEPTIDASE M12B DOMAIN-CONTAINING PROTEIN-RELATED"/>
    <property type="match status" value="1"/>
</dbReference>
<feature type="chain" id="PRO_5041917255" evidence="4">
    <location>
        <begin position="16"/>
        <end position="526"/>
    </location>
</feature>
<organism evidence="6 7">
    <name type="scientific">Mesorhabditis belari</name>
    <dbReference type="NCBI Taxonomy" id="2138241"/>
    <lineage>
        <taxon>Eukaryota</taxon>
        <taxon>Metazoa</taxon>
        <taxon>Ecdysozoa</taxon>
        <taxon>Nematoda</taxon>
        <taxon>Chromadorea</taxon>
        <taxon>Rhabditida</taxon>
        <taxon>Rhabditina</taxon>
        <taxon>Rhabditomorpha</taxon>
        <taxon>Rhabditoidea</taxon>
        <taxon>Rhabditidae</taxon>
        <taxon>Mesorhabditinae</taxon>
        <taxon>Mesorhabditis</taxon>
    </lineage>
</organism>
<feature type="region of interest" description="Disordered" evidence="2">
    <location>
        <begin position="447"/>
        <end position="468"/>
    </location>
</feature>
<evidence type="ECO:0000256" key="4">
    <source>
        <dbReference type="SAM" id="SignalP"/>
    </source>
</evidence>
<dbReference type="WBParaSite" id="MBELARI_LOCUS12273">
    <property type="protein sequence ID" value="MBELARI_LOCUS12273"/>
    <property type="gene ID" value="MBELARI_LOCUS12273"/>
</dbReference>
<proteinExistence type="predicted"/>
<keyword evidence="3" id="KW-0812">Transmembrane</keyword>
<evidence type="ECO:0000313" key="6">
    <source>
        <dbReference type="Proteomes" id="UP000887575"/>
    </source>
</evidence>
<feature type="binding site" evidence="1">
    <location>
        <position position="178"/>
    </location>
    <ligand>
        <name>Zn(2+)</name>
        <dbReference type="ChEBI" id="CHEBI:29105"/>
        <note>catalytic</note>
    </ligand>
</feature>
<dbReference type="GO" id="GO:0046872">
    <property type="term" value="F:metal ion binding"/>
    <property type="evidence" value="ECO:0007669"/>
    <property type="project" value="UniProtKB-KW"/>
</dbReference>
<sequence length="526" mass="58409">MRIFLFFSIFHFVITEIAYDKAISPKHKSSHGSVSLGQQIPDWSEVTLRGKPKILEILLAVDGPVARYYGNNRDKIRDGVLSLLHGVNQYLHQLQIQLLIVDLRVANGYNLTLEDFKNWREEEEDLPQHDLAMLLRLRYDGGIASVDGVCTREGIGISGFFPEAPHEYASVFVHEVAHLLGLAHDTRVNCRCSSGKKGCLKIEGFDDCSAQALVEMSEKKSCLQETNDHPLSIPMCGNGIVELGEQCDCGPAKHCRNLLCDSQSCQYRLSKEILYLIAFFLFAIIGAIGYCFLRSLCSRLMNITKKSKRKALPNFQPFVVSSVSSQADFKSSVLTNSSTRMLIKTGSEDSASSTAKLLPDFSRNRLNRDSKSRSRRTENLIHLDSEIPIVDPVNHSDYVKMHPAKFHLGSATDQHEYLSPKSTTLPKIRSASLQRGENAQMNRSPIIPLRVAPPPPNQSRRASRSFSHLPGLPASLSASYGEATAAVLRDLRSSRIYDIPASFISQQSFDEPPAIPPKKSLAGLAV</sequence>
<evidence type="ECO:0000256" key="3">
    <source>
        <dbReference type="SAM" id="Phobius"/>
    </source>
</evidence>
<dbReference type="Proteomes" id="UP000887575">
    <property type="component" value="Unassembled WGS sequence"/>
</dbReference>
<keyword evidence="6" id="KW-1185">Reference proteome</keyword>
<dbReference type="PANTHER" id="PTHR11905">
    <property type="entry name" value="ADAM A DISINTEGRIN AND METALLOPROTEASE DOMAIN"/>
    <property type="match status" value="1"/>
</dbReference>
<evidence type="ECO:0000256" key="2">
    <source>
        <dbReference type="SAM" id="MobiDB-lite"/>
    </source>
</evidence>
<evidence type="ECO:0000313" key="7">
    <source>
        <dbReference type="WBParaSite" id="MBELARI_LOCUS12273"/>
    </source>
</evidence>
<dbReference type="GO" id="GO:0006509">
    <property type="term" value="P:membrane protein ectodomain proteolysis"/>
    <property type="evidence" value="ECO:0007669"/>
    <property type="project" value="TreeGrafter"/>
</dbReference>
<keyword evidence="4" id="KW-0732">Signal</keyword>
<dbReference type="Pfam" id="PF01421">
    <property type="entry name" value="Reprolysin"/>
    <property type="match status" value="1"/>
</dbReference>
<reference evidence="7" key="1">
    <citation type="submission" date="2024-02" db="UniProtKB">
        <authorList>
            <consortium name="WormBaseParasite"/>
        </authorList>
    </citation>
    <scope>IDENTIFICATION</scope>
</reference>
<evidence type="ECO:0000259" key="5">
    <source>
        <dbReference type="PROSITE" id="PS50215"/>
    </source>
</evidence>
<protein>
    <submittedName>
        <fullName evidence="7">Peptidase M12B domain-containing protein</fullName>
    </submittedName>
</protein>
<keyword evidence="3" id="KW-1133">Transmembrane helix</keyword>
<dbReference type="GO" id="GO:0004222">
    <property type="term" value="F:metalloendopeptidase activity"/>
    <property type="evidence" value="ECO:0007669"/>
    <property type="project" value="InterPro"/>
</dbReference>
<dbReference type="Gene3D" id="4.10.70.10">
    <property type="entry name" value="Disintegrin domain"/>
    <property type="match status" value="1"/>
</dbReference>
<evidence type="ECO:0000256" key="1">
    <source>
        <dbReference type="PROSITE-ProRule" id="PRU00276"/>
    </source>
</evidence>
<comment type="caution">
    <text evidence="1">Lacks conserved residue(s) required for the propagation of feature annotation.</text>
</comment>
<feature type="active site" evidence="1">
    <location>
        <position position="175"/>
    </location>
</feature>
<dbReference type="InterPro" id="IPR024079">
    <property type="entry name" value="MetalloPept_cat_dom_sf"/>
</dbReference>
<feature type="binding site" evidence="1">
    <location>
        <position position="184"/>
    </location>
    <ligand>
        <name>Zn(2+)</name>
        <dbReference type="ChEBI" id="CHEBI:29105"/>
        <note>catalytic</note>
    </ligand>
</feature>
<dbReference type="PROSITE" id="PS50215">
    <property type="entry name" value="ADAM_MEPRO"/>
    <property type="match status" value="1"/>
</dbReference>
<feature type="signal peptide" evidence="4">
    <location>
        <begin position="1"/>
        <end position="15"/>
    </location>
</feature>
<accession>A0AAF3EE93</accession>
<name>A0AAF3EE93_9BILA</name>
<feature type="domain" description="Peptidase M12B" evidence="5">
    <location>
        <begin position="53"/>
        <end position="200"/>
    </location>
</feature>